<dbReference type="GO" id="GO:0016874">
    <property type="term" value="F:ligase activity"/>
    <property type="evidence" value="ECO:0007669"/>
    <property type="project" value="UniProtKB-KW"/>
</dbReference>
<dbReference type="Proteomes" id="UP000031668">
    <property type="component" value="Unassembled WGS sequence"/>
</dbReference>
<reference evidence="2 3" key="1">
    <citation type="journal article" date="2014" name="Genome Biol. Evol.">
        <title>The genome of the myxosporean Thelohanellus kitauei shows adaptations to nutrient acquisition within its fish host.</title>
        <authorList>
            <person name="Yang Y."/>
            <person name="Xiong J."/>
            <person name="Zhou Z."/>
            <person name="Huo F."/>
            <person name="Miao W."/>
            <person name="Ran C."/>
            <person name="Liu Y."/>
            <person name="Zhang J."/>
            <person name="Feng J."/>
            <person name="Wang M."/>
            <person name="Wang M."/>
            <person name="Wang L."/>
            <person name="Yao B."/>
        </authorList>
    </citation>
    <scope>NUCLEOTIDE SEQUENCE [LARGE SCALE GENOMIC DNA]</scope>
    <source>
        <strain evidence="2">Wuqing</strain>
    </source>
</reference>
<comment type="caution">
    <text evidence="2">The sequence shown here is derived from an EMBL/GenBank/DDBJ whole genome shotgun (WGS) entry which is preliminary data.</text>
</comment>
<gene>
    <name evidence="2" type="ORF">RF11_15180</name>
</gene>
<dbReference type="PANTHER" id="PTHR31057:SF0">
    <property type="entry name" value="E3 UFM1-PROTEIN LIGASE 1"/>
    <property type="match status" value="1"/>
</dbReference>
<proteinExistence type="predicted"/>
<dbReference type="OrthoDB" id="10258297at2759"/>
<keyword evidence="3" id="KW-1185">Reference proteome</keyword>
<dbReference type="GO" id="GO:0032434">
    <property type="term" value="P:regulation of proteasomal ubiquitin-dependent protein catabolic process"/>
    <property type="evidence" value="ECO:0007669"/>
    <property type="project" value="TreeGrafter"/>
</dbReference>
<dbReference type="EMBL" id="JWZT01001146">
    <property type="protein sequence ID" value="KII72671.1"/>
    <property type="molecule type" value="Genomic_DNA"/>
</dbReference>
<dbReference type="GO" id="GO:1990592">
    <property type="term" value="P:protein K69-linked ufmylation"/>
    <property type="evidence" value="ECO:0007669"/>
    <property type="project" value="TreeGrafter"/>
</dbReference>
<dbReference type="AlphaFoldDB" id="A0A0C2MZC8"/>
<accession>A0A0C2MZC8</accession>
<protein>
    <submittedName>
        <fullName evidence="2">E3 UFM1-protein ligase 1</fullName>
    </submittedName>
</protein>
<organism evidence="2 3">
    <name type="scientific">Thelohanellus kitauei</name>
    <name type="common">Myxosporean</name>
    <dbReference type="NCBI Taxonomy" id="669202"/>
    <lineage>
        <taxon>Eukaryota</taxon>
        <taxon>Metazoa</taxon>
        <taxon>Cnidaria</taxon>
        <taxon>Myxozoa</taxon>
        <taxon>Myxosporea</taxon>
        <taxon>Bivalvulida</taxon>
        <taxon>Platysporina</taxon>
        <taxon>Myxobolidae</taxon>
        <taxon>Thelohanellus</taxon>
    </lineage>
</organism>
<dbReference type="GO" id="GO:0061666">
    <property type="term" value="F:UFM1 ligase activity"/>
    <property type="evidence" value="ECO:0007669"/>
    <property type="project" value="InterPro"/>
</dbReference>
<evidence type="ECO:0000313" key="2">
    <source>
        <dbReference type="EMBL" id="KII72671.1"/>
    </source>
</evidence>
<dbReference type="GO" id="GO:0005789">
    <property type="term" value="C:endoplasmic reticulum membrane"/>
    <property type="evidence" value="ECO:0007669"/>
    <property type="project" value="TreeGrafter"/>
</dbReference>
<sequence length="160" mass="18878">MLFNNIMHNQNENTSRAPPLRYRDGFINFLNKGESLDAVRTSDGKEQDDGKKIKQEIRNIIEENGGRIKIFVLTQDSYLFNKYLNVDRRKVLKYSKEVCAESYGYFHLMNEDEIFTKIYIDRFVQEMQKFLQTEGLTCCNELSTRLAVPVEFLFEVTMFS</sequence>
<evidence type="ECO:0000259" key="1">
    <source>
        <dbReference type="Pfam" id="PF09743"/>
    </source>
</evidence>
<evidence type="ECO:0000313" key="3">
    <source>
        <dbReference type="Proteomes" id="UP000031668"/>
    </source>
</evidence>
<name>A0A0C2MZC8_THEKT</name>
<keyword evidence="2" id="KW-0436">Ligase</keyword>
<dbReference type="InterPro" id="IPR056579">
    <property type="entry name" value="Ufl1_N"/>
</dbReference>
<dbReference type="InterPro" id="IPR018611">
    <property type="entry name" value="Ufl1"/>
</dbReference>
<dbReference type="Pfam" id="PF09743">
    <property type="entry name" value="E3_UFM1_ligase"/>
    <property type="match status" value="1"/>
</dbReference>
<feature type="domain" description="E3 UFM1-protein ligase 1-like N-terminal" evidence="1">
    <location>
        <begin position="27"/>
        <end position="155"/>
    </location>
</feature>
<dbReference type="GO" id="GO:0034976">
    <property type="term" value="P:response to endoplasmic reticulum stress"/>
    <property type="evidence" value="ECO:0007669"/>
    <property type="project" value="TreeGrafter"/>
</dbReference>
<dbReference type="PANTHER" id="PTHR31057">
    <property type="entry name" value="E3 UFM1-PROTEIN LIGASE 1"/>
    <property type="match status" value="1"/>
</dbReference>